<dbReference type="STRING" id="28173.VIBNI_B0436"/>
<dbReference type="OrthoDB" id="8590323at2"/>
<dbReference type="PANTHER" id="PTHR30246">
    <property type="entry name" value="2-KETO-3-DEOXY-6-PHOSPHOGLUCONATE ALDOLASE"/>
    <property type="match status" value="1"/>
</dbReference>
<dbReference type="PANTHER" id="PTHR30246:SF1">
    <property type="entry name" value="2-DEHYDRO-3-DEOXY-6-PHOSPHOGALACTONATE ALDOLASE-RELATED"/>
    <property type="match status" value="1"/>
</dbReference>
<keyword evidence="4" id="KW-0456">Lyase</keyword>
<evidence type="ECO:0000256" key="3">
    <source>
        <dbReference type="ARBA" id="ARBA00011233"/>
    </source>
</evidence>
<evidence type="ECO:0000256" key="1">
    <source>
        <dbReference type="ARBA" id="ARBA00004761"/>
    </source>
</evidence>
<comment type="similarity">
    <text evidence="2">Belongs to the KHG/KDPG aldolase family.</text>
</comment>
<keyword evidence="7" id="KW-1185">Reference proteome</keyword>
<evidence type="ECO:0000256" key="5">
    <source>
        <dbReference type="ARBA" id="ARBA00023277"/>
    </source>
</evidence>
<dbReference type="CDD" id="cd00452">
    <property type="entry name" value="KDPG_aldolase"/>
    <property type="match status" value="1"/>
</dbReference>
<dbReference type="Gene3D" id="3.20.20.70">
    <property type="entry name" value="Aldolase class I"/>
    <property type="match status" value="1"/>
</dbReference>
<gene>
    <name evidence="6" type="ORF">VIBNI_B0436</name>
</gene>
<dbReference type="AlphaFoldDB" id="U4KBL3"/>
<evidence type="ECO:0000256" key="4">
    <source>
        <dbReference type="ARBA" id="ARBA00023239"/>
    </source>
</evidence>
<evidence type="ECO:0000313" key="6">
    <source>
        <dbReference type="EMBL" id="CCO60250.1"/>
    </source>
</evidence>
<organism evidence="6 7">
    <name type="scientific">Vibrio nigripulchritudo</name>
    <dbReference type="NCBI Taxonomy" id="28173"/>
    <lineage>
        <taxon>Bacteria</taxon>
        <taxon>Pseudomonadati</taxon>
        <taxon>Pseudomonadota</taxon>
        <taxon>Gammaproteobacteria</taxon>
        <taxon>Vibrionales</taxon>
        <taxon>Vibrionaceae</taxon>
        <taxon>Vibrio</taxon>
    </lineage>
</organism>
<protein>
    <submittedName>
        <fullName evidence="6">Putative aldolase</fullName>
    </submittedName>
</protein>
<reference evidence="6 7" key="1">
    <citation type="journal article" date="2013" name="ISME J.">
        <title>Comparative genomics of pathogenic lineages of Vibrio nigripulchritudo identifies virulence-associated traits.</title>
        <authorList>
            <person name="Goudenege D."/>
            <person name="Labreuche Y."/>
            <person name="Krin E."/>
            <person name="Ansquer D."/>
            <person name="Mangenot S."/>
            <person name="Calteau A."/>
            <person name="Medigue C."/>
            <person name="Mazel D."/>
            <person name="Polz M.F."/>
            <person name="Le Roux F."/>
        </authorList>
    </citation>
    <scope>NUCLEOTIDE SEQUENCE [LARGE SCALE GENOMIC DNA]</scope>
    <source>
        <strain evidence="7">SnF1</strain>
    </source>
</reference>
<dbReference type="KEGG" id="vni:VIBNI_B0436"/>
<evidence type="ECO:0000313" key="7">
    <source>
        <dbReference type="Proteomes" id="UP000016895"/>
    </source>
</evidence>
<dbReference type="SUPFAM" id="SSF51569">
    <property type="entry name" value="Aldolase"/>
    <property type="match status" value="1"/>
</dbReference>
<name>U4KBL3_9VIBR</name>
<sequence>MNNRHKTIEEIHRQKLFAIIRGIKPVQIIPTVNALLDGGVKLLEVTFNSNESDKATIESIEIIRTHFADRVICGVGTVTKPEQVSSSSSAGAQFVVSPNTDINVIRTTRESELVSIPGALTPTEIVHAHQSGADFVKLFPGGVFPPAYFRAIKAVLKNIPLIMVGGIDDRNALEYLRNGAAGVGVGDYLVNANAVSEGKFNDITDRTAHLINSLHT</sequence>
<comment type="pathway">
    <text evidence="1">Carbohydrate acid metabolism.</text>
</comment>
<dbReference type="PATRIC" id="fig|1260221.3.peg.4108"/>
<dbReference type="InterPro" id="IPR000887">
    <property type="entry name" value="Aldlse_KDPG_KHG"/>
</dbReference>
<accession>U4KBL3</accession>
<dbReference type="RefSeq" id="WP_022560881.1">
    <property type="nucleotide sequence ID" value="NC_022543.1"/>
</dbReference>
<dbReference type="InterPro" id="IPR013785">
    <property type="entry name" value="Aldolase_TIM"/>
</dbReference>
<dbReference type="GO" id="GO:0016829">
    <property type="term" value="F:lyase activity"/>
    <property type="evidence" value="ECO:0007669"/>
    <property type="project" value="UniProtKB-KW"/>
</dbReference>
<keyword evidence="5" id="KW-0119">Carbohydrate metabolism</keyword>
<comment type="subunit">
    <text evidence="3">Homotrimer.</text>
</comment>
<evidence type="ECO:0000256" key="2">
    <source>
        <dbReference type="ARBA" id="ARBA00006906"/>
    </source>
</evidence>
<dbReference type="EMBL" id="FO203527">
    <property type="protein sequence ID" value="CCO60250.1"/>
    <property type="molecule type" value="Genomic_DNA"/>
</dbReference>
<dbReference type="Pfam" id="PF01081">
    <property type="entry name" value="Aldolase"/>
    <property type="match status" value="1"/>
</dbReference>
<proteinExistence type="inferred from homology"/>
<dbReference type="Proteomes" id="UP000016895">
    <property type="component" value="Chromosome 2"/>
</dbReference>